<dbReference type="KEGG" id="cput:CONPUDRAFT_84107"/>
<organism evidence="3 4">
    <name type="scientific">Coniophora puteana (strain RWD-64-598)</name>
    <name type="common">Brown rot fungus</name>
    <dbReference type="NCBI Taxonomy" id="741705"/>
    <lineage>
        <taxon>Eukaryota</taxon>
        <taxon>Fungi</taxon>
        <taxon>Dikarya</taxon>
        <taxon>Basidiomycota</taxon>
        <taxon>Agaricomycotina</taxon>
        <taxon>Agaricomycetes</taxon>
        <taxon>Agaricomycetidae</taxon>
        <taxon>Boletales</taxon>
        <taxon>Coniophorineae</taxon>
        <taxon>Coniophoraceae</taxon>
        <taxon>Coniophora</taxon>
    </lineage>
</organism>
<dbReference type="GO" id="GO:0016616">
    <property type="term" value="F:oxidoreductase activity, acting on the CH-OH group of donors, NAD or NADP as acceptor"/>
    <property type="evidence" value="ECO:0007669"/>
    <property type="project" value="TreeGrafter"/>
</dbReference>
<dbReference type="PRINTS" id="PR00080">
    <property type="entry name" value="SDRFAMILY"/>
</dbReference>
<comment type="similarity">
    <text evidence="1">Belongs to the short-chain dehydrogenases/reductases (SDR) family.</text>
</comment>
<proteinExistence type="inferred from homology"/>
<evidence type="ECO:0000256" key="1">
    <source>
        <dbReference type="ARBA" id="ARBA00006484"/>
    </source>
</evidence>
<dbReference type="OMA" id="MVSANRH"/>
<keyword evidence="4" id="KW-1185">Reference proteome</keyword>
<dbReference type="GeneID" id="19210718"/>
<dbReference type="AlphaFoldDB" id="A0A5M3MER3"/>
<dbReference type="PANTHER" id="PTHR42760">
    <property type="entry name" value="SHORT-CHAIN DEHYDROGENASES/REDUCTASES FAMILY MEMBER"/>
    <property type="match status" value="1"/>
</dbReference>
<dbReference type="Pfam" id="PF13561">
    <property type="entry name" value="adh_short_C2"/>
    <property type="match status" value="1"/>
</dbReference>
<name>A0A5M3MER3_CONPW</name>
<comment type="caution">
    <text evidence="3">The sequence shown here is derived from an EMBL/GenBank/DDBJ whole genome shotgun (WGS) entry which is preliminary data.</text>
</comment>
<dbReference type="OrthoDB" id="1393670at2759"/>
<dbReference type="InterPro" id="IPR002347">
    <property type="entry name" value="SDR_fam"/>
</dbReference>
<dbReference type="GO" id="GO:0048038">
    <property type="term" value="F:quinone binding"/>
    <property type="evidence" value="ECO:0007669"/>
    <property type="project" value="TreeGrafter"/>
</dbReference>
<evidence type="ECO:0000256" key="2">
    <source>
        <dbReference type="ARBA" id="ARBA00022857"/>
    </source>
</evidence>
<dbReference type="GO" id="GO:0006633">
    <property type="term" value="P:fatty acid biosynthetic process"/>
    <property type="evidence" value="ECO:0007669"/>
    <property type="project" value="TreeGrafter"/>
</dbReference>
<dbReference type="InterPro" id="IPR020904">
    <property type="entry name" value="Sc_DH/Rdtase_CS"/>
</dbReference>
<dbReference type="EMBL" id="JH711583">
    <property type="protein sequence ID" value="EIW77712.1"/>
    <property type="molecule type" value="Genomic_DNA"/>
</dbReference>
<dbReference type="FunFam" id="3.40.50.720:FF:000084">
    <property type="entry name" value="Short-chain dehydrogenase reductase"/>
    <property type="match status" value="1"/>
</dbReference>
<reference evidence="4" key="1">
    <citation type="journal article" date="2012" name="Science">
        <title>The Paleozoic origin of enzymatic lignin decomposition reconstructed from 31 fungal genomes.</title>
        <authorList>
            <person name="Floudas D."/>
            <person name="Binder M."/>
            <person name="Riley R."/>
            <person name="Barry K."/>
            <person name="Blanchette R.A."/>
            <person name="Henrissat B."/>
            <person name="Martinez A.T."/>
            <person name="Otillar R."/>
            <person name="Spatafora J.W."/>
            <person name="Yadav J.S."/>
            <person name="Aerts A."/>
            <person name="Benoit I."/>
            <person name="Boyd A."/>
            <person name="Carlson A."/>
            <person name="Copeland A."/>
            <person name="Coutinho P.M."/>
            <person name="de Vries R.P."/>
            <person name="Ferreira P."/>
            <person name="Findley K."/>
            <person name="Foster B."/>
            <person name="Gaskell J."/>
            <person name="Glotzer D."/>
            <person name="Gorecki P."/>
            <person name="Heitman J."/>
            <person name="Hesse C."/>
            <person name="Hori C."/>
            <person name="Igarashi K."/>
            <person name="Jurgens J.A."/>
            <person name="Kallen N."/>
            <person name="Kersten P."/>
            <person name="Kohler A."/>
            <person name="Kuees U."/>
            <person name="Kumar T.K.A."/>
            <person name="Kuo A."/>
            <person name="LaButti K."/>
            <person name="Larrondo L.F."/>
            <person name="Lindquist E."/>
            <person name="Ling A."/>
            <person name="Lombard V."/>
            <person name="Lucas S."/>
            <person name="Lundell T."/>
            <person name="Martin R."/>
            <person name="McLaughlin D.J."/>
            <person name="Morgenstern I."/>
            <person name="Morin E."/>
            <person name="Murat C."/>
            <person name="Nagy L.G."/>
            <person name="Nolan M."/>
            <person name="Ohm R.A."/>
            <person name="Patyshakuliyeva A."/>
            <person name="Rokas A."/>
            <person name="Ruiz-Duenas F.J."/>
            <person name="Sabat G."/>
            <person name="Salamov A."/>
            <person name="Samejima M."/>
            <person name="Schmutz J."/>
            <person name="Slot J.C."/>
            <person name="St John F."/>
            <person name="Stenlid J."/>
            <person name="Sun H."/>
            <person name="Sun S."/>
            <person name="Syed K."/>
            <person name="Tsang A."/>
            <person name="Wiebenga A."/>
            <person name="Young D."/>
            <person name="Pisabarro A."/>
            <person name="Eastwood D.C."/>
            <person name="Martin F."/>
            <person name="Cullen D."/>
            <person name="Grigoriev I.V."/>
            <person name="Hibbett D.S."/>
        </authorList>
    </citation>
    <scope>NUCLEOTIDE SEQUENCE [LARGE SCALE GENOMIC DNA]</scope>
    <source>
        <strain evidence="4">RWD-64-598 SS2</strain>
    </source>
</reference>
<dbReference type="PANTHER" id="PTHR42760:SF121">
    <property type="entry name" value="3-OXOACYL-(ACYL-CARRIER-PROTEIN) REDUCTASE"/>
    <property type="match status" value="1"/>
</dbReference>
<gene>
    <name evidence="3" type="ORF">CONPUDRAFT_84107</name>
</gene>
<dbReference type="Gene3D" id="3.40.50.720">
    <property type="entry name" value="NAD(P)-binding Rossmann-like Domain"/>
    <property type="match status" value="1"/>
</dbReference>
<dbReference type="RefSeq" id="XP_007772083.1">
    <property type="nucleotide sequence ID" value="XM_007773893.1"/>
</dbReference>
<dbReference type="PRINTS" id="PR00081">
    <property type="entry name" value="GDHRDH"/>
</dbReference>
<keyword evidence="2" id="KW-0521">NADP</keyword>
<sequence>MMADTAPPPGSAPSHTARVAIVTGAAQGIGRAIALRLAEDGLDVAVADVAAQQARLDEVVLLVRAKGRRALAVATDVAVEREVEDLVRRAVDELGRLDVMVANAGQNLVGSIVDTPMSEWQRIFGINVYGTAHCYRAAANAMIAQGQGGRIIGATSVQGKTGAPLNGVYGATKAAIRSITQTLARELGPHGITVNTYAPGPIDTPFMHDAVEKIAKGLGAPSKEAFMGQFLQMCSVSRLGTPEDVAGVVSFLASKDSAYITGQSFNVDGGMLDT</sequence>
<dbReference type="InterPro" id="IPR036291">
    <property type="entry name" value="NAD(P)-bd_dom_sf"/>
</dbReference>
<dbReference type="PROSITE" id="PS00061">
    <property type="entry name" value="ADH_SHORT"/>
    <property type="match status" value="1"/>
</dbReference>
<evidence type="ECO:0000313" key="4">
    <source>
        <dbReference type="Proteomes" id="UP000053558"/>
    </source>
</evidence>
<evidence type="ECO:0000313" key="3">
    <source>
        <dbReference type="EMBL" id="EIW77712.1"/>
    </source>
</evidence>
<dbReference type="Proteomes" id="UP000053558">
    <property type="component" value="Unassembled WGS sequence"/>
</dbReference>
<protein>
    <submittedName>
        <fullName evidence="3">NAD(P)-binding protein</fullName>
    </submittedName>
</protein>
<dbReference type="SUPFAM" id="SSF51735">
    <property type="entry name" value="NAD(P)-binding Rossmann-fold domains"/>
    <property type="match status" value="1"/>
</dbReference>
<accession>A0A5M3MER3</accession>